<keyword evidence="8" id="KW-1185">Reference proteome</keyword>
<dbReference type="Pfam" id="PF01915">
    <property type="entry name" value="Glyco_hydro_3_C"/>
    <property type="match status" value="1"/>
</dbReference>
<keyword evidence="2 4" id="KW-0378">Hydrolase</keyword>
<evidence type="ECO:0000256" key="2">
    <source>
        <dbReference type="ARBA" id="ARBA00022801"/>
    </source>
</evidence>
<evidence type="ECO:0000313" key="7">
    <source>
        <dbReference type="EMBL" id="SEN94557.1"/>
    </source>
</evidence>
<dbReference type="RefSeq" id="WP_069463873.1">
    <property type="nucleotide sequence ID" value="NZ_FODD01000013.1"/>
</dbReference>
<keyword evidence="3" id="KW-0119">Carbohydrate metabolism</keyword>
<dbReference type="STRING" id="310780.SAMN05216267_1013120"/>
<dbReference type="SMART" id="SM01217">
    <property type="entry name" value="Fn3_like"/>
    <property type="match status" value="1"/>
</dbReference>
<feature type="signal peptide" evidence="5">
    <location>
        <begin position="1"/>
        <end position="34"/>
    </location>
</feature>
<evidence type="ECO:0000256" key="4">
    <source>
        <dbReference type="RuleBase" id="RU361161"/>
    </source>
</evidence>
<comment type="similarity">
    <text evidence="1 4">Belongs to the glycosyl hydrolase 3 family.</text>
</comment>
<dbReference type="PRINTS" id="PR00133">
    <property type="entry name" value="GLHYDRLASE3"/>
</dbReference>
<dbReference type="Proteomes" id="UP000181951">
    <property type="component" value="Unassembled WGS sequence"/>
</dbReference>
<dbReference type="Pfam" id="PF00933">
    <property type="entry name" value="Glyco_hydro_3"/>
    <property type="match status" value="1"/>
</dbReference>
<dbReference type="AlphaFoldDB" id="A0A1H8KNW5"/>
<organism evidence="7 8">
    <name type="scientific">Actinacidiphila rubida</name>
    <dbReference type="NCBI Taxonomy" id="310780"/>
    <lineage>
        <taxon>Bacteria</taxon>
        <taxon>Bacillati</taxon>
        <taxon>Actinomycetota</taxon>
        <taxon>Actinomycetes</taxon>
        <taxon>Kitasatosporales</taxon>
        <taxon>Streptomycetaceae</taxon>
        <taxon>Actinacidiphila</taxon>
    </lineage>
</organism>
<evidence type="ECO:0000259" key="6">
    <source>
        <dbReference type="SMART" id="SM01217"/>
    </source>
</evidence>
<proteinExistence type="inferred from homology"/>
<dbReference type="InterPro" id="IPR036962">
    <property type="entry name" value="Glyco_hydro_3_N_sf"/>
</dbReference>
<dbReference type="SUPFAM" id="SSF51445">
    <property type="entry name" value="(Trans)glycosidases"/>
    <property type="match status" value="1"/>
</dbReference>
<dbReference type="InterPro" id="IPR013783">
    <property type="entry name" value="Ig-like_fold"/>
</dbReference>
<dbReference type="InterPro" id="IPR050288">
    <property type="entry name" value="Cellulose_deg_GH3"/>
</dbReference>
<dbReference type="InterPro" id="IPR026891">
    <property type="entry name" value="Fn3-like"/>
</dbReference>
<dbReference type="InterPro" id="IPR002772">
    <property type="entry name" value="Glyco_hydro_3_C"/>
</dbReference>
<evidence type="ECO:0000313" key="8">
    <source>
        <dbReference type="Proteomes" id="UP000181951"/>
    </source>
</evidence>
<evidence type="ECO:0000256" key="5">
    <source>
        <dbReference type="SAM" id="SignalP"/>
    </source>
</evidence>
<feature type="chain" id="PRO_5010209370" evidence="5">
    <location>
        <begin position="35"/>
        <end position="1066"/>
    </location>
</feature>
<evidence type="ECO:0000256" key="1">
    <source>
        <dbReference type="ARBA" id="ARBA00005336"/>
    </source>
</evidence>
<keyword evidence="5" id="KW-0732">Signal</keyword>
<dbReference type="SUPFAM" id="SSF52279">
    <property type="entry name" value="Beta-D-glucan exohydrolase, C-terminal domain"/>
    <property type="match status" value="1"/>
</dbReference>
<dbReference type="PANTHER" id="PTHR42715">
    <property type="entry name" value="BETA-GLUCOSIDASE"/>
    <property type="match status" value="1"/>
</dbReference>
<keyword evidence="4" id="KW-0326">Glycosidase</keyword>
<gene>
    <name evidence="7" type="ORF">SAMN05216267_1013120</name>
</gene>
<reference evidence="7 8" key="1">
    <citation type="submission" date="2016-10" db="EMBL/GenBank/DDBJ databases">
        <authorList>
            <person name="de Groot N.N."/>
        </authorList>
    </citation>
    <scope>NUCLEOTIDE SEQUENCE [LARGE SCALE GENOMIC DNA]</scope>
    <source>
        <strain evidence="7 8">CGMCC 4.2026</strain>
    </source>
</reference>
<dbReference type="OrthoDB" id="3187562at2"/>
<dbReference type="InterPro" id="IPR019800">
    <property type="entry name" value="Glyco_hydro_3_AS"/>
</dbReference>
<dbReference type="InterPro" id="IPR036881">
    <property type="entry name" value="Glyco_hydro_3_C_sf"/>
</dbReference>
<dbReference type="Gene3D" id="3.20.20.300">
    <property type="entry name" value="Glycoside hydrolase, family 3, N-terminal domain"/>
    <property type="match status" value="1"/>
</dbReference>
<dbReference type="Pfam" id="PF14310">
    <property type="entry name" value="Fn3-like"/>
    <property type="match status" value="1"/>
</dbReference>
<dbReference type="GO" id="GO:0004553">
    <property type="term" value="F:hydrolase activity, hydrolyzing O-glycosyl compounds"/>
    <property type="evidence" value="ECO:0007669"/>
    <property type="project" value="InterPro"/>
</dbReference>
<dbReference type="EMBL" id="FODD01000013">
    <property type="protein sequence ID" value="SEN94557.1"/>
    <property type="molecule type" value="Genomic_DNA"/>
</dbReference>
<protein>
    <submittedName>
        <fullName evidence="7">Beta-glucosidase</fullName>
    </submittedName>
</protein>
<dbReference type="PROSITE" id="PS00775">
    <property type="entry name" value="GLYCOSYL_HYDROL_F3"/>
    <property type="match status" value="1"/>
</dbReference>
<name>A0A1H8KNW5_9ACTN</name>
<dbReference type="InterPro" id="IPR017853">
    <property type="entry name" value="GH"/>
</dbReference>
<evidence type="ECO:0000256" key="3">
    <source>
        <dbReference type="ARBA" id="ARBA00023277"/>
    </source>
</evidence>
<feature type="domain" description="Fibronectin type III-like" evidence="6">
    <location>
        <begin position="375"/>
        <end position="446"/>
    </location>
</feature>
<accession>A0A1H8KNW5</accession>
<dbReference type="Gene3D" id="3.40.50.1700">
    <property type="entry name" value="Glycoside hydrolase family 3 C-terminal domain"/>
    <property type="match status" value="1"/>
</dbReference>
<dbReference type="PANTHER" id="PTHR42715:SF10">
    <property type="entry name" value="BETA-GLUCOSIDASE"/>
    <property type="match status" value="1"/>
</dbReference>
<dbReference type="GO" id="GO:0005975">
    <property type="term" value="P:carbohydrate metabolic process"/>
    <property type="evidence" value="ECO:0007669"/>
    <property type="project" value="InterPro"/>
</dbReference>
<dbReference type="InterPro" id="IPR001764">
    <property type="entry name" value="Glyco_hydro_3_N"/>
</dbReference>
<dbReference type="Gene3D" id="2.60.40.10">
    <property type="entry name" value="Immunoglobulins"/>
    <property type="match status" value="1"/>
</dbReference>
<sequence length="1066" mass="112196">MNPNPARRRIKPATVAAAASVVAAALMFGGVAPAQGATTDPNPNALETANAALSRQAAEQGMVLLENHDQALPLARGGNVALFGVGAYQTVKGGTGSGSVNNRSTVNARQGLQNAGYQVTTGDAYWSAMTGAYDDKYGHSAGGLLGPAVDYSSVEQPLTADTARPTAATDTAVYVIARNSGEGADRSPGKGDYLLGDTERANLELLGRTYRHVVVVINSGGIIDTTFYKQVNAAEKDPSGGTALDAMLLMSQAGEESGNALADVLDGTTDPSGRLTDTWAAAYADYPASGTFGANDGDTATEPYREGVYVGYRYFDSFYRSINAADPGSVVNYPFGYGGSYTSFRISPQRVTADARHVTVTATVTNTGRGHSGREVVQVYVSAPQTGLDKPYQQLAGYAKTDDLAPGASQTVSVTFDTSSLASYDESRAAWTLDAGDYLVRVGDSSRSTRIAAKLRLGGKVTTEQDHNELDAKTPAGELSSDPADFYTYPDERRQAAEAPVLRLDPHAFRTAQDASRYEQDTSVGSDSPYAAIDGTTISSTTAYLDRAQRDWEGTGAPYQPKAGEHVQYVRTDPDATLFDVAKGRRTIQEFVAGLSVDQLANIVEGANVGGTTPSAVGAAGYTTGTLEKLGIPAMTLSDGPAGLRLNQQVATTPATYQYTTAWPIGTLLAQSWDRALVRKVGDAIGKEMNEFGVSTWLAPGMNIHRDPLNGRNFEYYSEDPLVAGLTAAATTEGVQSNPGVGVTVKHFAANNQEANRNADNAVVGERALREIELKGFEIAVKASQPMAVMSSYNKINGTYSSANYDLLTDVLRGEWGFQGTVMTDWGGSHNPVATMYSGNDLIEPGGNTSEIVNSLKKVAPTVDIDGLPAYNKTTIVYAGVYTFTNWNLKLGGLTLAADGSTTVSTTVDGSTDLSRTPLSGVTTTDAINNQTFTPNPRFTSVDDAYQAVQSFLSGTALSAAQKAAITVTGVQHATPGDAASPVTAYTVNLKGGYPAAAAYTMRLGDLQRSAIRVLTTATTTASFQQLAQQQGVKGIAVGSYTARFHDLDPAVTSTNSRITRGRVHD</sequence>